<keyword evidence="5" id="KW-0963">Cytoplasm</keyword>
<dbReference type="EC" id="2.7.7.8" evidence="5"/>
<dbReference type="Proteomes" id="UP000176633">
    <property type="component" value="Unassembled WGS sequence"/>
</dbReference>
<dbReference type="InterPro" id="IPR004088">
    <property type="entry name" value="KH_dom_type_1"/>
</dbReference>
<gene>
    <name evidence="5" type="primary">pnp</name>
    <name evidence="7" type="ORF">A3G50_02130</name>
</gene>
<dbReference type="Gene3D" id="2.40.50.140">
    <property type="entry name" value="Nucleic acid-binding proteins"/>
    <property type="match status" value="1"/>
</dbReference>
<dbReference type="SMART" id="SM00316">
    <property type="entry name" value="S1"/>
    <property type="match status" value="1"/>
</dbReference>
<sequence>MIIKEFKKQVFQTEFENKNLSLEVSDLGCQANSAVLGKYGETAVLVAVVMGKKDEPKNYLPLVVDYEEKFYAAGKIIGSRFVRREGRPSDDAIISGRLIDRTVRPLFDQRIRRPIQVVVTVLAYDEENDPDFIALLTASTALAISDVPWNGPVAGIKIVKEQPKVEAFFAGTEDKINMIELGAEEISADTAVEFFESSQKKIKELIAFQKGVVKTLGQKKAELVLAEPPAELRKKIIDFLNGRLEKAVYQPSKSSRQNALGDLKTELFTDLKEEPEIKTWGDGIFEEEVDKIVHRGILEKDKRPDSRKLDEVRSLYAETGLFKRTHGSALFVRGDTQSLAITTLAAPGAEQLVETMEFSGKKRFMLHYNFPPFSVGETGPSRGPGRREIGHGLLAEKALRYLIPPVEQFPYTIRVVSEILSSNGSSSMASVCAGSLSLMDAGVPLKKPAVGIAMGLVAGEGQYKILTDIQGPEDHYGDMDLKVAGTRDGLTAIQMDVKIDGINQEIFQKTLAQAQKAHKDILGLVEKTLKSHREELSPYAPVVITFEIKPEKIGGVIGSGGRVIQGIIQMSGGLTTVDVEQDGKIYIAGPDKKQAQLVLDQIKAIVKEYEIGEMIEGEVIKILDFGAIVDLGGGRDGMIHVSELKDGYVNKVEDVVRLGDMIKAKVIRVDPDGKIGLSLKK</sequence>
<reference evidence="7 8" key="1">
    <citation type="journal article" date="2016" name="Nat. Commun.">
        <title>Thousands of microbial genomes shed light on interconnected biogeochemical processes in an aquifer system.</title>
        <authorList>
            <person name="Anantharaman K."/>
            <person name="Brown C.T."/>
            <person name="Hug L.A."/>
            <person name="Sharon I."/>
            <person name="Castelle C.J."/>
            <person name="Probst A.J."/>
            <person name="Thomas B.C."/>
            <person name="Singh A."/>
            <person name="Wilkins M.J."/>
            <person name="Karaoz U."/>
            <person name="Brodie E.L."/>
            <person name="Williams K.H."/>
            <person name="Hubbard S.S."/>
            <person name="Banfield J.F."/>
        </authorList>
    </citation>
    <scope>NUCLEOTIDE SEQUENCE [LARGE SCALE GENOMIC DNA]</scope>
</reference>
<accession>A0A1F6C1Q0</accession>
<dbReference type="GO" id="GO:0004654">
    <property type="term" value="F:polyribonucleotide nucleotidyltransferase activity"/>
    <property type="evidence" value="ECO:0007669"/>
    <property type="project" value="UniProtKB-UniRule"/>
</dbReference>
<protein>
    <recommendedName>
        <fullName evidence="5">Polyribonucleotide nucleotidyltransferase</fullName>
        <ecNumber evidence="5">2.7.7.8</ecNumber>
    </recommendedName>
    <alternativeName>
        <fullName evidence="5">Polynucleotide phosphorylase</fullName>
        <shortName evidence="5">PNPase</shortName>
    </alternativeName>
</protein>
<keyword evidence="4 5" id="KW-0694">RNA-binding</keyword>
<dbReference type="SUPFAM" id="SSF54791">
    <property type="entry name" value="Eukaryotic type KH-domain (KH-domain type I)"/>
    <property type="match status" value="1"/>
</dbReference>
<dbReference type="FunFam" id="3.30.1370.10:FF:000001">
    <property type="entry name" value="Polyribonucleotide nucleotidyltransferase"/>
    <property type="match status" value="1"/>
</dbReference>
<keyword evidence="5" id="KW-0460">Magnesium</keyword>
<dbReference type="InterPro" id="IPR001247">
    <property type="entry name" value="ExoRNase_PH_dom1"/>
</dbReference>
<dbReference type="Pfam" id="PF00575">
    <property type="entry name" value="S1"/>
    <property type="match status" value="1"/>
</dbReference>
<dbReference type="InterPro" id="IPR012162">
    <property type="entry name" value="PNPase"/>
</dbReference>
<dbReference type="GO" id="GO:0005829">
    <property type="term" value="C:cytosol"/>
    <property type="evidence" value="ECO:0007669"/>
    <property type="project" value="TreeGrafter"/>
</dbReference>
<dbReference type="GO" id="GO:0006396">
    <property type="term" value="P:RNA processing"/>
    <property type="evidence" value="ECO:0007669"/>
    <property type="project" value="InterPro"/>
</dbReference>
<keyword evidence="2 5" id="KW-0808">Transferase</keyword>
<evidence type="ECO:0000256" key="3">
    <source>
        <dbReference type="ARBA" id="ARBA00022695"/>
    </source>
</evidence>
<dbReference type="Pfam" id="PF01138">
    <property type="entry name" value="RNase_PH"/>
    <property type="match status" value="2"/>
</dbReference>
<feature type="binding site" evidence="5">
    <location>
        <position position="480"/>
    </location>
    <ligand>
        <name>Mg(2+)</name>
        <dbReference type="ChEBI" id="CHEBI:18420"/>
    </ligand>
</feature>
<dbReference type="GO" id="GO:0006402">
    <property type="term" value="P:mRNA catabolic process"/>
    <property type="evidence" value="ECO:0007669"/>
    <property type="project" value="UniProtKB-UniRule"/>
</dbReference>
<evidence type="ECO:0000313" key="7">
    <source>
        <dbReference type="EMBL" id="OGG43091.1"/>
    </source>
</evidence>
<comment type="subcellular location">
    <subcellularLocation>
        <location evidence="5">Cytoplasm</location>
    </subcellularLocation>
</comment>
<organism evidence="7 8">
    <name type="scientific">Candidatus Jorgensenbacteria bacterium RIFCSPLOWO2_12_FULL_42_11</name>
    <dbReference type="NCBI Taxonomy" id="1798473"/>
    <lineage>
        <taxon>Bacteria</taxon>
        <taxon>Candidatus Joergenseniibacteriota</taxon>
    </lineage>
</organism>
<dbReference type="InterPro" id="IPR020568">
    <property type="entry name" value="Ribosomal_Su5_D2-typ_SF"/>
</dbReference>
<comment type="cofactor">
    <cofactor evidence="5">
        <name>Mg(2+)</name>
        <dbReference type="ChEBI" id="CHEBI:18420"/>
    </cofactor>
</comment>
<dbReference type="PANTHER" id="PTHR11252">
    <property type="entry name" value="POLYRIBONUCLEOTIDE NUCLEOTIDYLTRANSFERASE"/>
    <property type="match status" value="1"/>
</dbReference>
<dbReference type="SUPFAM" id="SSF55666">
    <property type="entry name" value="Ribonuclease PH domain 2-like"/>
    <property type="match status" value="2"/>
</dbReference>
<dbReference type="CDD" id="cd02393">
    <property type="entry name" value="KH-I_PNPase"/>
    <property type="match status" value="1"/>
</dbReference>
<dbReference type="InterPro" id="IPR036456">
    <property type="entry name" value="PNPase_PH_RNA-bd_sf"/>
</dbReference>
<dbReference type="InterPro" id="IPR027408">
    <property type="entry name" value="PNPase/RNase_PH_dom_sf"/>
</dbReference>
<dbReference type="InterPro" id="IPR036345">
    <property type="entry name" value="ExoRNase_PH_dom2_sf"/>
</dbReference>
<comment type="function">
    <text evidence="5">Involved in mRNA degradation. Catalyzes the phosphorolysis of single-stranded polyribonucleotides processively in the 3'- to 5'-direction.</text>
</comment>
<dbReference type="PANTHER" id="PTHR11252:SF0">
    <property type="entry name" value="POLYRIBONUCLEOTIDE NUCLEOTIDYLTRANSFERASE 1, MITOCHONDRIAL"/>
    <property type="match status" value="1"/>
</dbReference>
<dbReference type="GO" id="GO:0000175">
    <property type="term" value="F:3'-5'-RNA exonuclease activity"/>
    <property type="evidence" value="ECO:0007669"/>
    <property type="project" value="TreeGrafter"/>
</dbReference>
<dbReference type="Gene3D" id="3.30.1370.10">
    <property type="entry name" value="K Homology domain, type 1"/>
    <property type="match status" value="1"/>
</dbReference>
<dbReference type="InterPro" id="IPR012340">
    <property type="entry name" value="NA-bd_OB-fold"/>
</dbReference>
<evidence type="ECO:0000256" key="1">
    <source>
        <dbReference type="ARBA" id="ARBA00007404"/>
    </source>
</evidence>
<dbReference type="STRING" id="1798473.A3G50_02130"/>
<dbReference type="GO" id="GO:0003723">
    <property type="term" value="F:RNA binding"/>
    <property type="evidence" value="ECO:0007669"/>
    <property type="project" value="UniProtKB-UniRule"/>
</dbReference>
<keyword evidence="5" id="KW-0479">Metal-binding</keyword>
<evidence type="ECO:0000313" key="8">
    <source>
        <dbReference type="Proteomes" id="UP000176633"/>
    </source>
</evidence>
<dbReference type="NCBIfam" id="NF008805">
    <property type="entry name" value="PRK11824.1"/>
    <property type="match status" value="1"/>
</dbReference>
<comment type="catalytic activity">
    <reaction evidence="5">
        <text>RNA(n+1) + phosphate = RNA(n) + a ribonucleoside 5'-diphosphate</text>
        <dbReference type="Rhea" id="RHEA:22096"/>
        <dbReference type="Rhea" id="RHEA-COMP:14527"/>
        <dbReference type="Rhea" id="RHEA-COMP:17342"/>
        <dbReference type="ChEBI" id="CHEBI:43474"/>
        <dbReference type="ChEBI" id="CHEBI:57930"/>
        <dbReference type="ChEBI" id="CHEBI:140395"/>
        <dbReference type="EC" id="2.7.7.8"/>
    </reaction>
</comment>
<dbReference type="SUPFAM" id="SSF54211">
    <property type="entry name" value="Ribosomal protein S5 domain 2-like"/>
    <property type="match status" value="2"/>
</dbReference>
<dbReference type="EMBL" id="MFKM01000026">
    <property type="protein sequence ID" value="OGG43091.1"/>
    <property type="molecule type" value="Genomic_DNA"/>
</dbReference>
<evidence type="ECO:0000256" key="5">
    <source>
        <dbReference type="HAMAP-Rule" id="MF_01595"/>
    </source>
</evidence>
<dbReference type="NCBIfam" id="TIGR03591">
    <property type="entry name" value="polynuc_phos"/>
    <property type="match status" value="1"/>
</dbReference>
<feature type="domain" description="S1 motif" evidence="6">
    <location>
        <begin position="612"/>
        <end position="680"/>
    </location>
</feature>
<keyword evidence="3 5" id="KW-0548">Nucleotidyltransferase</keyword>
<dbReference type="CDD" id="cd11364">
    <property type="entry name" value="RNase_PH_PNPase_2"/>
    <property type="match status" value="1"/>
</dbReference>
<dbReference type="PIRSF" id="PIRSF005499">
    <property type="entry name" value="PNPase"/>
    <property type="match status" value="1"/>
</dbReference>
<dbReference type="InterPro" id="IPR003029">
    <property type="entry name" value="S1_domain"/>
</dbReference>
<evidence type="ECO:0000256" key="4">
    <source>
        <dbReference type="ARBA" id="ARBA00022884"/>
    </source>
</evidence>
<feature type="binding site" evidence="5">
    <location>
        <position position="474"/>
    </location>
    <ligand>
        <name>Mg(2+)</name>
        <dbReference type="ChEBI" id="CHEBI:18420"/>
    </ligand>
</feature>
<dbReference type="PROSITE" id="PS50084">
    <property type="entry name" value="KH_TYPE_1"/>
    <property type="match status" value="1"/>
</dbReference>
<dbReference type="Pfam" id="PF00013">
    <property type="entry name" value="KH_1"/>
    <property type="match status" value="1"/>
</dbReference>
<dbReference type="Gene3D" id="3.30.230.70">
    <property type="entry name" value="GHMP Kinase, N-terminal domain"/>
    <property type="match status" value="2"/>
</dbReference>
<dbReference type="InterPro" id="IPR036612">
    <property type="entry name" value="KH_dom_type_1_sf"/>
</dbReference>
<name>A0A1F6C1Q0_9BACT</name>
<evidence type="ECO:0000256" key="2">
    <source>
        <dbReference type="ARBA" id="ARBA00022679"/>
    </source>
</evidence>
<proteinExistence type="inferred from homology"/>
<dbReference type="SMART" id="SM00322">
    <property type="entry name" value="KH"/>
    <property type="match status" value="1"/>
</dbReference>
<comment type="caution">
    <text evidence="7">The sequence shown here is derived from an EMBL/GenBank/DDBJ whole genome shotgun (WGS) entry which is preliminary data.</text>
</comment>
<dbReference type="PROSITE" id="PS50126">
    <property type="entry name" value="S1"/>
    <property type="match status" value="1"/>
</dbReference>
<dbReference type="GO" id="GO:0000287">
    <property type="term" value="F:magnesium ion binding"/>
    <property type="evidence" value="ECO:0007669"/>
    <property type="project" value="UniProtKB-UniRule"/>
</dbReference>
<comment type="similarity">
    <text evidence="1 5">Belongs to the polyribonucleotide nucleotidyltransferase family.</text>
</comment>
<dbReference type="InterPro" id="IPR004087">
    <property type="entry name" value="KH_dom"/>
</dbReference>
<dbReference type="SUPFAM" id="SSF50249">
    <property type="entry name" value="Nucleic acid-binding proteins"/>
    <property type="match status" value="1"/>
</dbReference>
<dbReference type="AlphaFoldDB" id="A0A1F6C1Q0"/>
<evidence type="ECO:0000259" key="6">
    <source>
        <dbReference type="PROSITE" id="PS50126"/>
    </source>
</evidence>
<dbReference type="SUPFAM" id="SSF46915">
    <property type="entry name" value="Polynucleotide phosphorylase/guanosine pentaphosphate synthase (PNPase/GPSI), domain 3"/>
    <property type="match status" value="1"/>
</dbReference>
<dbReference type="HAMAP" id="MF_01595">
    <property type="entry name" value="PNPase"/>
    <property type="match status" value="1"/>
</dbReference>